<dbReference type="EMBL" id="LZYB01000005">
    <property type="protein sequence ID" value="OBV10523.1"/>
    <property type="molecule type" value="Genomic_DNA"/>
</dbReference>
<dbReference type="STRING" id="1300349.I603_2125"/>
<dbReference type="Gene3D" id="2.30.30.40">
    <property type="entry name" value="SH3 Domains"/>
    <property type="match status" value="1"/>
</dbReference>
<keyword evidence="3" id="KW-1185">Reference proteome</keyword>
<evidence type="ECO:0008006" key="4">
    <source>
        <dbReference type="Google" id="ProtNLM"/>
    </source>
</evidence>
<evidence type="ECO:0000313" key="2">
    <source>
        <dbReference type="EMBL" id="OBV10523.1"/>
    </source>
</evidence>
<reference evidence="2 3" key="1">
    <citation type="submission" date="2016-06" db="EMBL/GenBank/DDBJ databases">
        <title>Genome sequence of Porphyrobacter dokdonensis DSW-74.</title>
        <authorList>
            <person name="Kim J.F."/>
            <person name="Song J.Y."/>
        </authorList>
    </citation>
    <scope>NUCLEOTIDE SEQUENCE [LARGE SCALE GENOMIC DNA]</scope>
    <source>
        <strain evidence="2 3">DSW-74</strain>
    </source>
</reference>
<dbReference type="Proteomes" id="UP000092484">
    <property type="component" value="Unassembled WGS sequence"/>
</dbReference>
<organism evidence="2 3">
    <name type="scientific">Erythrobacter dokdonensis DSW-74</name>
    <dbReference type="NCBI Taxonomy" id="1300349"/>
    <lineage>
        <taxon>Bacteria</taxon>
        <taxon>Pseudomonadati</taxon>
        <taxon>Pseudomonadota</taxon>
        <taxon>Alphaproteobacteria</taxon>
        <taxon>Sphingomonadales</taxon>
        <taxon>Erythrobacteraceae</taxon>
        <taxon>Erythrobacter/Porphyrobacter group</taxon>
        <taxon>Erythrobacter</taxon>
    </lineage>
</organism>
<protein>
    <recommendedName>
        <fullName evidence="4">SH3 domain-containing protein</fullName>
    </recommendedName>
</protein>
<feature type="region of interest" description="Disordered" evidence="1">
    <location>
        <begin position="173"/>
        <end position="200"/>
    </location>
</feature>
<accession>A0A1A7BDB4</accession>
<evidence type="ECO:0000256" key="1">
    <source>
        <dbReference type="SAM" id="MobiDB-lite"/>
    </source>
</evidence>
<dbReference type="AlphaFoldDB" id="A0A1A7BDB4"/>
<name>A0A1A7BDB4_9SPHN</name>
<comment type="caution">
    <text evidence="2">The sequence shown here is derived from an EMBL/GenBank/DDBJ whole genome shotgun (WGS) entry which is preliminary data.</text>
</comment>
<evidence type="ECO:0000313" key="3">
    <source>
        <dbReference type="Proteomes" id="UP000092484"/>
    </source>
</evidence>
<sequence length="344" mass="36908">MTVRTSPRNRLSAHAGGSLLARQGRARRAAAPCLAALALVGTLAACGESRTGNRGSEADPLAEPVGETAIRAADCNGTGIVANLPAEDGFLAVRAGPSTNYSEIARLSGGAEIHLCTPAKDNRWVGVVYRPDGDLPDAARCRLTTDDSPRYEGPCRSGWVSARYLLLAEKGDESVEPEADGNSAFANDAAPGGTSNSRNAAQIDQLGNDILLSTPGTFTAGHQNPDRNWTITINNQININGCSMSLRVRQNTRSRENRTTIKSVNFDMRSVSELQTGSSSSYNYHYTNIVFPYDEEGNIVDFYSQGDRSGSSNSKDNIIAILFDSDIAAKEVMLKLREMQRLCS</sequence>
<dbReference type="RefSeq" id="WP_143736701.1">
    <property type="nucleotide sequence ID" value="NZ_LZYB01000005.1"/>
</dbReference>
<gene>
    <name evidence="2" type="ORF">I603_2125</name>
</gene>
<proteinExistence type="predicted"/>